<dbReference type="CDD" id="cd24010">
    <property type="entry name" value="ASKHA_NBD_AcK_PK"/>
    <property type="match status" value="1"/>
</dbReference>
<dbReference type="GO" id="GO:0005524">
    <property type="term" value="F:ATP binding"/>
    <property type="evidence" value="ECO:0007669"/>
    <property type="project" value="UniProtKB-KW"/>
</dbReference>
<feature type="binding site" evidence="7">
    <location>
        <begin position="283"/>
        <end position="285"/>
    </location>
    <ligand>
        <name>ATP</name>
        <dbReference type="ChEBI" id="CHEBI:30616"/>
    </ligand>
</feature>
<dbReference type="NCBIfam" id="TIGR00016">
    <property type="entry name" value="ackA"/>
    <property type="match status" value="1"/>
</dbReference>
<dbReference type="Gene3D" id="3.30.420.40">
    <property type="match status" value="2"/>
</dbReference>
<dbReference type="HAMAP" id="MF_00020">
    <property type="entry name" value="Acetate_kinase"/>
    <property type="match status" value="1"/>
</dbReference>
<keyword evidence="10" id="KW-1185">Reference proteome</keyword>
<dbReference type="InterPro" id="IPR000890">
    <property type="entry name" value="Aliphatic_acid_kin_short-chain"/>
</dbReference>
<feature type="site" description="Transition state stabilizer" evidence="7">
    <location>
        <position position="180"/>
    </location>
</feature>
<keyword evidence="5 7" id="KW-0418">Kinase</keyword>
<dbReference type="PANTHER" id="PTHR21060">
    <property type="entry name" value="ACETATE KINASE"/>
    <property type="match status" value="1"/>
</dbReference>
<comment type="subunit">
    <text evidence="7">Homodimer.</text>
</comment>
<comment type="subcellular location">
    <subcellularLocation>
        <location evidence="7">Cytoplasm</location>
    </subcellularLocation>
</comment>
<comment type="similarity">
    <text evidence="1 7 8">Belongs to the acetokinase family.</text>
</comment>
<evidence type="ECO:0000256" key="1">
    <source>
        <dbReference type="ARBA" id="ARBA00008748"/>
    </source>
</evidence>
<dbReference type="Pfam" id="PF00871">
    <property type="entry name" value="Acetate_kinase"/>
    <property type="match status" value="1"/>
</dbReference>
<dbReference type="EC" id="2.7.2.1" evidence="7"/>
<dbReference type="Proteomes" id="UP000426444">
    <property type="component" value="Chromosome"/>
</dbReference>
<dbReference type="GO" id="GO:0005737">
    <property type="term" value="C:cytoplasm"/>
    <property type="evidence" value="ECO:0007669"/>
    <property type="project" value="UniProtKB-SubCell"/>
</dbReference>
<keyword evidence="3 7" id="KW-0808">Transferase</keyword>
<feature type="binding site" evidence="7">
    <location>
        <position position="14"/>
    </location>
    <ligand>
        <name>ATP</name>
        <dbReference type="ChEBI" id="CHEBI:30616"/>
    </ligand>
</feature>
<dbReference type="GO" id="GO:0006085">
    <property type="term" value="P:acetyl-CoA biosynthetic process"/>
    <property type="evidence" value="ECO:0007669"/>
    <property type="project" value="UniProtKB-UniRule"/>
</dbReference>
<dbReference type="RefSeq" id="WP_156203013.1">
    <property type="nucleotide sequence ID" value="NZ_CP046457.1"/>
</dbReference>
<dbReference type="PRINTS" id="PR00471">
    <property type="entry name" value="ACETATEKNASE"/>
</dbReference>
<comment type="pathway">
    <text evidence="7">Metabolic intermediate biosynthesis; acetyl-CoA biosynthesis; acetyl-CoA from acetate: step 1/2.</text>
</comment>
<keyword evidence="7" id="KW-0460">Magnesium</keyword>
<dbReference type="PANTHER" id="PTHR21060:SF15">
    <property type="entry name" value="ACETATE KINASE-RELATED"/>
    <property type="match status" value="1"/>
</dbReference>
<reference evidence="10" key="1">
    <citation type="journal article" date="2019" name="Microbiology">
        <title>Complete Genome Sequence of an Uncultured Bacterium of the Candidate Phylum Bipolaricaulota.</title>
        <authorList>
            <person name="Kadnikov V.V."/>
            <person name="Mardanov A.V."/>
            <person name="Beletsky A.V."/>
            <person name="Frank Y.A."/>
            <person name="Karnachuk O.V."/>
            <person name="Ravin N.V."/>
        </authorList>
    </citation>
    <scope>NUCLEOTIDE SEQUENCE [LARGE SCALE GENOMIC DNA]</scope>
</reference>
<evidence type="ECO:0000256" key="2">
    <source>
        <dbReference type="ARBA" id="ARBA00022490"/>
    </source>
</evidence>
<proteinExistence type="inferred from homology"/>
<dbReference type="AlphaFoldDB" id="A0A6I6D7S3"/>
<dbReference type="GO" id="GO:0008776">
    <property type="term" value="F:acetate kinase activity"/>
    <property type="evidence" value="ECO:0007669"/>
    <property type="project" value="UniProtKB-UniRule"/>
</dbReference>
<protein>
    <recommendedName>
        <fullName evidence="7">Acetate kinase</fullName>
        <ecNumber evidence="7">2.7.2.1</ecNumber>
    </recommendedName>
    <alternativeName>
        <fullName evidence="7">Acetokinase</fullName>
    </alternativeName>
</protein>
<name>A0A6I6D7S3_9FIRM</name>
<feature type="binding site" evidence="7">
    <location>
        <begin position="208"/>
        <end position="212"/>
    </location>
    <ligand>
        <name>ATP</name>
        <dbReference type="ChEBI" id="CHEBI:30616"/>
    </ligand>
</feature>
<feature type="active site" description="Proton donor/acceptor" evidence="7">
    <location>
        <position position="148"/>
    </location>
</feature>
<dbReference type="PROSITE" id="PS01076">
    <property type="entry name" value="ACETATE_KINASE_2"/>
    <property type="match status" value="1"/>
</dbReference>
<dbReference type="GO" id="GO:0006083">
    <property type="term" value="P:acetate metabolic process"/>
    <property type="evidence" value="ECO:0007669"/>
    <property type="project" value="TreeGrafter"/>
</dbReference>
<feature type="binding site" evidence="7">
    <location>
        <position position="384"/>
    </location>
    <ligand>
        <name>Mg(2+)</name>
        <dbReference type="ChEBI" id="CHEBI:18420"/>
    </ligand>
</feature>
<dbReference type="PROSITE" id="PS01075">
    <property type="entry name" value="ACETATE_KINASE_1"/>
    <property type="match status" value="1"/>
</dbReference>
<evidence type="ECO:0000256" key="8">
    <source>
        <dbReference type="RuleBase" id="RU003835"/>
    </source>
</evidence>
<dbReference type="PIRSF" id="PIRSF000722">
    <property type="entry name" value="Acetate_prop_kin"/>
    <property type="match status" value="1"/>
</dbReference>
<dbReference type="GO" id="GO:0000287">
    <property type="term" value="F:magnesium ion binding"/>
    <property type="evidence" value="ECO:0007669"/>
    <property type="project" value="UniProtKB-UniRule"/>
</dbReference>
<dbReference type="UniPathway" id="UPA00340">
    <property type="reaction ID" value="UER00458"/>
</dbReference>
<evidence type="ECO:0000313" key="10">
    <source>
        <dbReference type="Proteomes" id="UP000426444"/>
    </source>
</evidence>
<dbReference type="InterPro" id="IPR043129">
    <property type="entry name" value="ATPase_NBD"/>
</dbReference>
<dbReference type="SUPFAM" id="SSF53067">
    <property type="entry name" value="Actin-like ATPase domain"/>
    <property type="match status" value="2"/>
</dbReference>
<organism evidence="9 10">
    <name type="scientific">Candidatus Syntrophocurvum alkaliphilum</name>
    <dbReference type="NCBI Taxonomy" id="2293317"/>
    <lineage>
        <taxon>Bacteria</taxon>
        <taxon>Bacillati</taxon>
        <taxon>Bacillota</taxon>
        <taxon>Clostridia</taxon>
        <taxon>Eubacteriales</taxon>
        <taxon>Syntrophomonadaceae</taxon>
        <taxon>Candidatus Syntrophocurvum</taxon>
    </lineage>
</organism>
<comment type="catalytic activity">
    <reaction evidence="7">
        <text>acetate + ATP = acetyl phosphate + ADP</text>
        <dbReference type="Rhea" id="RHEA:11352"/>
        <dbReference type="ChEBI" id="CHEBI:22191"/>
        <dbReference type="ChEBI" id="CHEBI:30089"/>
        <dbReference type="ChEBI" id="CHEBI:30616"/>
        <dbReference type="ChEBI" id="CHEBI:456216"/>
        <dbReference type="EC" id="2.7.2.1"/>
    </reaction>
</comment>
<evidence type="ECO:0000256" key="7">
    <source>
        <dbReference type="HAMAP-Rule" id="MF_00020"/>
    </source>
</evidence>
<keyword evidence="6 7" id="KW-0067">ATP-binding</keyword>
<dbReference type="InterPro" id="IPR004372">
    <property type="entry name" value="Ac/propionate_kinase"/>
</dbReference>
<dbReference type="KEGG" id="salq:SYNTR_0490"/>
<evidence type="ECO:0000256" key="3">
    <source>
        <dbReference type="ARBA" id="ARBA00022679"/>
    </source>
</evidence>
<sequence length="397" mass="43657">MKILVVNAGSSSIKYQVVDMTDESLLAKGLVDRVGIPGTTLEHEPVGKDEVVIKKDLPDHTEGMKLVLEVLTNEEYGVVKSMDEIGAVGHRVVHGGEDFSESVIIDDNVVKAIRDCFDIAPLHNPPNLMGIEACQNLMPNVNHVAVFDTAFHQTMEPENYMYALPYEAYEKFKVRRYGFHGTSHKYVADRAASMLGKPYEDCKVITLHLGNGASMAAIDGGNVVDTSMGFTPLQGLVMGTRSGDIDPAIVFFLMEKLGLDFSEANNYFNKKSGMLGVSGVSNDLRDILEAASSGNERAQLALDIYYNRVKSYIGSYMAKLNGCDCLVFTAGVGENGYDIRENICKDLEFLGIKMDTEKNKVRGKEVDVATEDSKVRILVIPTNEELVIARDTYNLSK</sequence>
<feature type="binding site" evidence="7">
    <location>
        <position position="91"/>
    </location>
    <ligand>
        <name>substrate</name>
    </ligand>
</feature>
<keyword evidence="2 7" id="KW-0963">Cytoplasm</keyword>
<keyword evidence="4 7" id="KW-0547">Nucleotide-binding</keyword>
<comment type="function">
    <text evidence="7">Catalyzes the formation of acetyl phosphate from acetate and ATP. Can also catalyze the reverse reaction.</text>
</comment>
<evidence type="ECO:0000256" key="5">
    <source>
        <dbReference type="ARBA" id="ARBA00022777"/>
    </source>
</evidence>
<dbReference type="InterPro" id="IPR023865">
    <property type="entry name" value="Aliphatic_acid_kinase_CS"/>
</dbReference>
<dbReference type="OrthoDB" id="9802453at2"/>
<feature type="site" description="Transition state stabilizer" evidence="7">
    <location>
        <position position="241"/>
    </location>
</feature>
<dbReference type="EMBL" id="CP046457">
    <property type="protein sequence ID" value="QGT99083.1"/>
    <property type="molecule type" value="Genomic_DNA"/>
</dbReference>
<feature type="binding site" evidence="7">
    <location>
        <position position="7"/>
    </location>
    <ligand>
        <name>Mg(2+)</name>
        <dbReference type="ChEBI" id="CHEBI:18420"/>
    </ligand>
</feature>
<evidence type="ECO:0000256" key="6">
    <source>
        <dbReference type="ARBA" id="ARBA00022840"/>
    </source>
</evidence>
<feature type="binding site" evidence="7">
    <location>
        <begin position="331"/>
        <end position="335"/>
    </location>
    <ligand>
        <name>ATP</name>
        <dbReference type="ChEBI" id="CHEBI:30616"/>
    </ligand>
</feature>
<evidence type="ECO:0000313" key="9">
    <source>
        <dbReference type="EMBL" id="QGT99083.1"/>
    </source>
</evidence>
<keyword evidence="7" id="KW-0479">Metal-binding</keyword>
<accession>A0A6I6D7S3</accession>
<evidence type="ECO:0000256" key="4">
    <source>
        <dbReference type="ARBA" id="ARBA00022741"/>
    </source>
</evidence>
<gene>
    <name evidence="7" type="primary">ackA</name>
    <name evidence="9" type="ORF">SYNTR_0490</name>
</gene>
<comment type="cofactor">
    <cofactor evidence="7">
        <name>Mg(2+)</name>
        <dbReference type="ChEBI" id="CHEBI:18420"/>
    </cofactor>
    <cofactor evidence="7">
        <name>Mn(2+)</name>
        <dbReference type="ChEBI" id="CHEBI:29035"/>
    </cofactor>
    <text evidence="7">Mg(2+). Can also accept Mn(2+).</text>
</comment>